<dbReference type="AlphaFoldDB" id="A0A6C0DRH0"/>
<name>A0A6C0DRH0_9ZZZZ</name>
<accession>A0A6C0DRH0</accession>
<proteinExistence type="predicted"/>
<reference evidence="1" key="1">
    <citation type="journal article" date="2020" name="Nature">
        <title>Giant virus diversity and host interactions through global metagenomics.</title>
        <authorList>
            <person name="Schulz F."/>
            <person name="Roux S."/>
            <person name="Paez-Espino D."/>
            <person name="Jungbluth S."/>
            <person name="Walsh D.A."/>
            <person name="Denef V.J."/>
            <person name="McMahon K.D."/>
            <person name="Konstantinidis K.T."/>
            <person name="Eloe-Fadrosh E.A."/>
            <person name="Kyrpides N.C."/>
            <person name="Woyke T."/>
        </authorList>
    </citation>
    <scope>NUCLEOTIDE SEQUENCE</scope>
    <source>
        <strain evidence="1">GVMAG-M-3300023174-57</strain>
    </source>
</reference>
<evidence type="ECO:0000313" key="1">
    <source>
        <dbReference type="EMBL" id="QHT19516.1"/>
    </source>
</evidence>
<dbReference type="EMBL" id="MN739667">
    <property type="protein sequence ID" value="QHT19516.1"/>
    <property type="molecule type" value="Genomic_DNA"/>
</dbReference>
<protein>
    <submittedName>
        <fullName evidence="1">Uncharacterized protein</fullName>
    </submittedName>
</protein>
<organism evidence="1">
    <name type="scientific">viral metagenome</name>
    <dbReference type="NCBI Taxonomy" id="1070528"/>
    <lineage>
        <taxon>unclassified sequences</taxon>
        <taxon>metagenomes</taxon>
        <taxon>organismal metagenomes</taxon>
    </lineage>
</organism>
<sequence length="174" mass="19818">MGQYYRAIILGDKSSDMEFIRAWLDPFAYGNGQKLMEHSYIGNPYVAALEYLISSDGCFYRSRVVWAGDYADQEPNGTNLHLACPDERQQTPAKRDTACYRFIVNHTKRRYVDKAHSRAVHPLPLLTAEGNGRGGGDYQGLHQELVGIWARDCLSMERVRPDTYTELNCNFTNS</sequence>